<dbReference type="OrthoDB" id="3241977at2759"/>
<evidence type="ECO:0000313" key="3">
    <source>
        <dbReference type="Proteomes" id="UP000076727"/>
    </source>
</evidence>
<dbReference type="InterPro" id="IPR052762">
    <property type="entry name" value="PCW_deacetylase/CE"/>
</dbReference>
<name>A0A165M950_9APHY</name>
<sequence length="334" mass="36403">MIACSISAYPKHSDGAIVEEEQTKAYNCGPSQEVVLVDANSPIARALPVRVTITLTDWASVFELESVVVDSEDSIQGLPGELRPIRILAIGDSITAGYSDGSQPVPLGCLNSYPYIAVSRVQAETGRAIEFELVAFPGITLVAPTPEEADEGAGQGMIDRFFHASPWSDEPATLDEQPSIILIALGTNDDAQDVSPERFALTLRAFVQHLRTTYRRSLKHLCILHTFQDFTDELESPSTREDTITRDLGLNSASLTLDASHGVELHKWDIGKCLRKKDTMDGLHPTLSGHGLLGDALEQMIVPLLGWPRVVHVISCILGPGDHCARVRSNNIFR</sequence>
<dbReference type="Gene3D" id="3.40.50.1110">
    <property type="entry name" value="SGNH hydrolase"/>
    <property type="match status" value="1"/>
</dbReference>
<evidence type="ECO:0000313" key="2">
    <source>
        <dbReference type="EMBL" id="KZT65382.1"/>
    </source>
</evidence>
<reference evidence="2 3" key="1">
    <citation type="journal article" date="2016" name="Mol. Biol. Evol.">
        <title>Comparative Genomics of Early-Diverging Mushroom-Forming Fungi Provides Insights into the Origins of Lignocellulose Decay Capabilities.</title>
        <authorList>
            <person name="Nagy L.G."/>
            <person name="Riley R."/>
            <person name="Tritt A."/>
            <person name="Adam C."/>
            <person name="Daum C."/>
            <person name="Floudas D."/>
            <person name="Sun H."/>
            <person name="Yadav J.S."/>
            <person name="Pangilinan J."/>
            <person name="Larsson K.H."/>
            <person name="Matsuura K."/>
            <person name="Barry K."/>
            <person name="Labutti K."/>
            <person name="Kuo R."/>
            <person name="Ohm R.A."/>
            <person name="Bhattacharya S.S."/>
            <person name="Shirouzu T."/>
            <person name="Yoshinaga Y."/>
            <person name="Martin F.M."/>
            <person name="Grigoriev I.V."/>
            <person name="Hibbett D.S."/>
        </authorList>
    </citation>
    <scope>NUCLEOTIDE SEQUENCE [LARGE SCALE GENOMIC DNA]</scope>
    <source>
        <strain evidence="2 3">L-15889</strain>
    </source>
</reference>
<dbReference type="AlphaFoldDB" id="A0A165M950"/>
<evidence type="ECO:0000259" key="1">
    <source>
        <dbReference type="Pfam" id="PF13472"/>
    </source>
</evidence>
<dbReference type="EMBL" id="KV429106">
    <property type="protein sequence ID" value="KZT65382.1"/>
    <property type="molecule type" value="Genomic_DNA"/>
</dbReference>
<dbReference type="Proteomes" id="UP000076727">
    <property type="component" value="Unassembled WGS sequence"/>
</dbReference>
<keyword evidence="3" id="KW-1185">Reference proteome</keyword>
<dbReference type="STRING" id="1314783.A0A165M950"/>
<dbReference type="PANTHER" id="PTHR37834:SF2">
    <property type="entry name" value="ESTERASE, SGNH HYDROLASE-TYPE"/>
    <property type="match status" value="1"/>
</dbReference>
<feature type="domain" description="SGNH hydrolase-type esterase" evidence="1">
    <location>
        <begin position="89"/>
        <end position="291"/>
    </location>
</feature>
<organism evidence="2 3">
    <name type="scientific">Daedalea quercina L-15889</name>
    <dbReference type="NCBI Taxonomy" id="1314783"/>
    <lineage>
        <taxon>Eukaryota</taxon>
        <taxon>Fungi</taxon>
        <taxon>Dikarya</taxon>
        <taxon>Basidiomycota</taxon>
        <taxon>Agaricomycotina</taxon>
        <taxon>Agaricomycetes</taxon>
        <taxon>Polyporales</taxon>
        <taxon>Fomitopsis</taxon>
    </lineage>
</organism>
<feature type="non-terminal residue" evidence="2">
    <location>
        <position position="334"/>
    </location>
</feature>
<accession>A0A165M950</accession>
<dbReference type="InterPro" id="IPR013830">
    <property type="entry name" value="SGNH_hydro"/>
</dbReference>
<dbReference type="PANTHER" id="PTHR37834">
    <property type="entry name" value="GDSL-LIKE LIPASE/ACYLHYDROLASE DOMAIN PROTEIN (AFU_ORTHOLOGUE AFUA_2G00620)"/>
    <property type="match status" value="1"/>
</dbReference>
<proteinExistence type="predicted"/>
<protein>
    <recommendedName>
        <fullName evidence="1">SGNH hydrolase-type esterase domain-containing protein</fullName>
    </recommendedName>
</protein>
<dbReference type="SUPFAM" id="SSF52266">
    <property type="entry name" value="SGNH hydrolase"/>
    <property type="match status" value="1"/>
</dbReference>
<gene>
    <name evidence="2" type="ORF">DAEQUDRAFT_814284</name>
</gene>
<dbReference type="InterPro" id="IPR036514">
    <property type="entry name" value="SGNH_hydro_sf"/>
</dbReference>
<dbReference type="Pfam" id="PF13472">
    <property type="entry name" value="Lipase_GDSL_2"/>
    <property type="match status" value="1"/>
</dbReference>
<dbReference type="CDD" id="cd00229">
    <property type="entry name" value="SGNH_hydrolase"/>
    <property type="match status" value="1"/>
</dbReference>